<organism evidence="3 4">
    <name type="scientific">Rugamonas rivuli</name>
    <dbReference type="NCBI Taxonomy" id="2743358"/>
    <lineage>
        <taxon>Bacteria</taxon>
        <taxon>Pseudomonadati</taxon>
        <taxon>Pseudomonadota</taxon>
        <taxon>Betaproteobacteria</taxon>
        <taxon>Burkholderiales</taxon>
        <taxon>Oxalobacteraceae</taxon>
        <taxon>Telluria group</taxon>
        <taxon>Rugamonas</taxon>
    </lineage>
</organism>
<accession>A0A843SH93</accession>
<protein>
    <submittedName>
        <fullName evidence="3">MarR family transcriptional regulator</fullName>
    </submittedName>
</protein>
<evidence type="ECO:0000313" key="4">
    <source>
        <dbReference type="Proteomes" id="UP000444318"/>
    </source>
</evidence>
<dbReference type="InterPro" id="IPR000835">
    <property type="entry name" value="HTH_MarR-typ"/>
</dbReference>
<dbReference type="InterPro" id="IPR036388">
    <property type="entry name" value="WH-like_DNA-bd_sf"/>
</dbReference>
<name>A0A843SH93_9BURK</name>
<dbReference type="PANTHER" id="PTHR33164:SF43">
    <property type="entry name" value="HTH-TYPE TRANSCRIPTIONAL REPRESSOR YETL"/>
    <property type="match status" value="1"/>
</dbReference>
<dbReference type="SUPFAM" id="SSF46785">
    <property type="entry name" value="Winged helix' DNA-binding domain"/>
    <property type="match status" value="1"/>
</dbReference>
<evidence type="ECO:0000259" key="2">
    <source>
        <dbReference type="PROSITE" id="PS50995"/>
    </source>
</evidence>
<dbReference type="GO" id="GO:0003700">
    <property type="term" value="F:DNA-binding transcription factor activity"/>
    <property type="evidence" value="ECO:0007669"/>
    <property type="project" value="InterPro"/>
</dbReference>
<feature type="domain" description="HTH marR-type" evidence="2">
    <location>
        <begin position="35"/>
        <end position="171"/>
    </location>
</feature>
<dbReference type="Proteomes" id="UP000444318">
    <property type="component" value="Unassembled WGS sequence"/>
</dbReference>
<dbReference type="Pfam" id="PF12802">
    <property type="entry name" value="MarR_2"/>
    <property type="match status" value="1"/>
</dbReference>
<sequence>MPPFSDNENQPNPIDDEDEGAPVLDLASRLTQDHHQSLKLWLRMLSCTVKIENEIRSRLRASFGITLPRFDLMAQLERYPQGLRMGELSKRMMVTGGNITGITDQLEQEKLVVRVPDPKDGRAYSVKLTAAGRKAFATMAAVHEGWIAELLQDMSGADKSQLIDLLSQMKQHLNASDEK</sequence>
<dbReference type="RefSeq" id="WP_152804233.1">
    <property type="nucleotide sequence ID" value="NZ_WHUF01000003.1"/>
</dbReference>
<feature type="compositionally biased region" description="Polar residues" evidence="1">
    <location>
        <begin position="1"/>
        <end position="12"/>
    </location>
</feature>
<dbReference type="PANTHER" id="PTHR33164">
    <property type="entry name" value="TRANSCRIPTIONAL REGULATOR, MARR FAMILY"/>
    <property type="match status" value="1"/>
</dbReference>
<comment type="caution">
    <text evidence="3">The sequence shown here is derived from an EMBL/GenBank/DDBJ whole genome shotgun (WGS) entry which is preliminary data.</text>
</comment>
<gene>
    <name evidence="3" type="ORF">GEV01_10915</name>
</gene>
<dbReference type="GO" id="GO:0006950">
    <property type="term" value="P:response to stress"/>
    <property type="evidence" value="ECO:0007669"/>
    <property type="project" value="TreeGrafter"/>
</dbReference>
<feature type="region of interest" description="Disordered" evidence="1">
    <location>
        <begin position="1"/>
        <end position="20"/>
    </location>
</feature>
<reference evidence="3 4" key="1">
    <citation type="submission" date="2019-10" db="EMBL/GenBank/DDBJ databases">
        <title>Two novel species isolated from a subtropical stream in China.</title>
        <authorList>
            <person name="Lu H."/>
        </authorList>
    </citation>
    <scope>NUCLEOTIDE SEQUENCE [LARGE SCALE GENOMIC DNA]</scope>
    <source>
        <strain evidence="3 4">FT103W</strain>
    </source>
</reference>
<dbReference type="EMBL" id="WHUF01000003">
    <property type="protein sequence ID" value="MQA20017.1"/>
    <property type="molecule type" value="Genomic_DNA"/>
</dbReference>
<dbReference type="PRINTS" id="PR00598">
    <property type="entry name" value="HTHMARR"/>
</dbReference>
<evidence type="ECO:0000256" key="1">
    <source>
        <dbReference type="SAM" id="MobiDB-lite"/>
    </source>
</evidence>
<evidence type="ECO:0000313" key="3">
    <source>
        <dbReference type="EMBL" id="MQA20017.1"/>
    </source>
</evidence>
<dbReference type="InterPro" id="IPR036390">
    <property type="entry name" value="WH_DNA-bd_sf"/>
</dbReference>
<dbReference type="Gene3D" id="1.10.10.10">
    <property type="entry name" value="Winged helix-like DNA-binding domain superfamily/Winged helix DNA-binding domain"/>
    <property type="match status" value="1"/>
</dbReference>
<keyword evidence="4" id="KW-1185">Reference proteome</keyword>
<dbReference type="SMART" id="SM00347">
    <property type="entry name" value="HTH_MARR"/>
    <property type="match status" value="1"/>
</dbReference>
<dbReference type="InterPro" id="IPR039422">
    <property type="entry name" value="MarR/SlyA-like"/>
</dbReference>
<dbReference type="PROSITE" id="PS50995">
    <property type="entry name" value="HTH_MARR_2"/>
    <property type="match status" value="1"/>
</dbReference>
<proteinExistence type="predicted"/>
<dbReference type="AlphaFoldDB" id="A0A843SH93"/>